<proteinExistence type="predicted"/>
<feature type="compositionally biased region" description="Polar residues" evidence="1">
    <location>
        <begin position="14"/>
        <end position="33"/>
    </location>
</feature>
<evidence type="ECO:0000256" key="1">
    <source>
        <dbReference type="SAM" id="MobiDB-lite"/>
    </source>
</evidence>
<dbReference type="Proteomes" id="UP001558613">
    <property type="component" value="Unassembled WGS sequence"/>
</dbReference>
<evidence type="ECO:0000313" key="2">
    <source>
        <dbReference type="EMBL" id="KAL1252258.1"/>
    </source>
</evidence>
<sequence>MVQTPGAMGITDSPVFNSTRIKTDRQVPNSDTTSTDLSYLITQLAHEIGQSISAQLKKGNEKEGIVTNSQSVGLEPPSADSHSLTMTGVKLVMQCDVKEPPSFRGDGTDKLSIHEWEEQIDVYLRKRGVPTGEQAQEMMSRLGGRARDIIKVTLCSNPSLKPGEGPRVIIDILKQHFSELTYSAMPLADFYSTLPTLGENVIYYWIRLNKTVDVAEDCLKRQGHDLEDPSKEVTMFVKTLPRPSPLCCGEVQNCRQVESHKITKQQFRPHTCQADLSHSESREEFAKQLITLPQCIADEMDCVYLALKQDIGRESVASQYLEPVVLACIQARGGRR</sequence>
<gene>
    <name evidence="2" type="ORF">QQF64_020054</name>
</gene>
<name>A0ABR3LLA5_9TELE</name>
<feature type="region of interest" description="Disordered" evidence="1">
    <location>
        <begin position="1"/>
        <end position="33"/>
    </location>
</feature>
<protein>
    <submittedName>
        <fullName evidence="2">Uncharacterized protein</fullName>
    </submittedName>
</protein>
<evidence type="ECO:0000313" key="3">
    <source>
        <dbReference type="Proteomes" id="UP001558613"/>
    </source>
</evidence>
<comment type="caution">
    <text evidence="2">The sequence shown here is derived from an EMBL/GenBank/DDBJ whole genome shotgun (WGS) entry which is preliminary data.</text>
</comment>
<accession>A0ABR3LLA5</accession>
<dbReference type="EMBL" id="JAYMGO010000022">
    <property type="protein sequence ID" value="KAL1252258.1"/>
    <property type="molecule type" value="Genomic_DNA"/>
</dbReference>
<keyword evidence="3" id="KW-1185">Reference proteome</keyword>
<organism evidence="2 3">
    <name type="scientific">Cirrhinus molitorella</name>
    <name type="common">mud carp</name>
    <dbReference type="NCBI Taxonomy" id="172907"/>
    <lineage>
        <taxon>Eukaryota</taxon>
        <taxon>Metazoa</taxon>
        <taxon>Chordata</taxon>
        <taxon>Craniata</taxon>
        <taxon>Vertebrata</taxon>
        <taxon>Euteleostomi</taxon>
        <taxon>Actinopterygii</taxon>
        <taxon>Neopterygii</taxon>
        <taxon>Teleostei</taxon>
        <taxon>Ostariophysi</taxon>
        <taxon>Cypriniformes</taxon>
        <taxon>Cyprinidae</taxon>
        <taxon>Labeoninae</taxon>
        <taxon>Labeonini</taxon>
        <taxon>Cirrhinus</taxon>
    </lineage>
</organism>
<reference evidence="2 3" key="1">
    <citation type="submission" date="2023-09" db="EMBL/GenBank/DDBJ databases">
        <authorList>
            <person name="Wang M."/>
        </authorList>
    </citation>
    <scope>NUCLEOTIDE SEQUENCE [LARGE SCALE GENOMIC DNA]</scope>
    <source>
        <strain evidence="2">GT-2023</strain>
        <tissue evidence="2">Liver</tissue>
    </source>
</reference>